<reference evidence="1" key="1">
    <citation type="submission" date="2022-08" db="EMBL/GenBank/DDBJ databases">
        <authorList>
            <consortium name="DOE Joint Genome Institute"/>
            <person name="Min B."/>
            <person name="Riley R."/>
            <person name="Sierra-Patev S."/>
            <person name="Naranjo-Ortiz M."/>
            <person name="Looney B."/>
            <person name="Konkel Z."/>
            <person name="Slot J.C."/>
            <person name="Sakamoto Y."/>
            <person name="Steenwyk J.L."/>
            <person name="Rokas A."/>
            <person name="Carro J."/>
            <person name="Camarero S."/>
            <person name="Ferreira P."/>
            <person name="Molpeceres G."/>
            <person name="Ruiz-Duenas F.J."/>
            <person name="Serrano A."/>
            <person name="Henrissat B."/>
            <person name="Drula E."/>
            <person name="Hughes K.W."/>
            <person name="Mata J.L."/>
            <person name="Ishikawa N.K."/>
            <person name="Vargas-Isla R."/>
            <person name="Ushijima S."/>
            <person name="Smith C.A."/>
            <person name="Ahrendt S."/>
            <person name="Andreopoulos W."/>
            <person name="He G."/>
            <person name="Labutti K."/>
            <person name="Lipzen A."/>
            <person name="Ng V."/>
            <person name="Sandor L."/>
            <person name="Barry K."/>
            <person name="Martinez A.T."/>
            <person name="Xiao Y."/>
            <person name="Gibbons J.G."/>
            <person name="Terashima K."/>
            <person name="Hibbett D.S."/>
            <person name="Grigoriev I.V."/>
        </authorList>
    </citation>
    <scope>NUCLEOTIDE SEQUENCE</scope>
    <source>
        <strain evidence="1">TFB7829</strain>
    </source>
</reference>
<evidence type="ECO:0000313" key="2">
    <source>
        <dbReference type="Proteomes" id="UP001163850"/>
    </source>
</evidence>
<accession>A0AA38PQ37</accession>
<dbReference type="AlphaFoldDB" id="A0AA38PQ37"/>
<comment type="caution">
    <text evidence="1">The sequence shown here is derived from an EMBL/GenBank/DDBJ whole genome shotgun (WGS) entry which is preliminary data.</text>
</comment>
<evidence type="ECO:0000313" key="1">
    <source>
        <dbReference type="EMBL" id="KAJ3979684.1"/>
    </source>
</evidence>
<dbReference type="EMBL" id="MU802289">
    <property type="protein sequence ID" value="KAJ3979684.1"/>
    <property type="molecule type" value="Genomic_DNA"/>
</dbReference>
<name>A0AA38PQ37_9AGAR</name>
<sequence length="207" mass="22954">MSGNSYTGSSTLRSPSLNTSCSHIGIHKSHIDLSLLYHDPHPFHRLQQRQRLETHGICSYRPASAAACLESVSALNHLPSSFGLVFDSPASSEEAAKIHKEWSQSYSRRWYKLLGGDEKLPLILEPPSCLVKASSTLNSIANRSIFKKETEEEEIKAVIYSNITRSDDENDSATASIITSYNDADLLYPTKLCKAASRKERTGLELL</sequence>
<organism evidence="1 2">
    <name type="scientific">Lentinula detonsa</name>
    <dbReference type="NCBI Taxonomy" id="2804962"/>
    <lineage>
        <taxon>Eukaryota</taxon>
        <taxon>Fungi</taxon>
        <taxon>Dikarya</taxon>
        <taxon>Basidiomycota</taxon>
        <taxon>Agaricomycotina</taxon>
        <taxon>Agaricomycetes</taxon>
        <taxon>Agaricomycetidae</taxon>
        <taxon>Agaricales</taxon>
        <taxon>Marasmiineae</taxon>
        <taxon>Omphalotaceae</taxon>
        <taxon>Lentinula</taxon>
    </lineage>
</organism>
<gene>
    <name evidence="1" type="ORF">F5890DRAFT_1478334</name>
</gene>
<dbReference type="Proteomes" id="UP001163850">
    <property type="component" value="Unassembled WGS sequence"/>
</dbReference>
<protein>
    <submittedName>
        <fullName evidence="1">Uncharacterized protein</fullName>
    </submittedName>
</protein>
<proteinExistence type="predicted"/>